<keyword evidence="2" id="KW-1185">Reference proteome</keyword>
<name>A0A6P1GAM4_9RICK</name>
<accession>A0A6P1GAM4</accession>
<sequence>MKFKILVLLFFLAILSPFLLYKYNRNLSKQFVEYYINSRFHRLNPGLSISFADFELEKSNDSKRLVLNGITATLNSKKVALIGKVSLLFSWNFPFTKLHPISATIYGAELYVEMGAAKKNVSIPESTQIDSVFSLIGLLNTDLFVERLSFNGHRINEGFMRIKKMNHKKVLQVGIHEENAEIELEIVQSQYDTIAMRVKNLDSNNSVLSPLIKELANLQISDDNFTFSGHALLNLNEKKISGAVNDLHGSIKRNGTSFNFHDGRFVLTGTSNKIELDDVVINIDGTQFNGTIFFSDGISLLGTISNLSSEDVLKYWSGSSSAREWYKNNVKHGTIKGATIKLDSKTGDFEIRDASFVDTKGEIEISYDTDEAKRFINLERFAGTLNLIGGSLYIKADSGEIDSLTCKNCEAIIDIAKTRLSGTLTGELSQLILLGEKANPNSINEITKVTNLKGLKGNGNADVVLHILHTNEGQISTKLHVEANNLRADKFYRDFSIISGIAELKMNDDTVEIDASLISPDGEIDMKLFRDFHTQVTDFIFEGTSSIETMKNSAFLPSSLPFNGKVHGKVEVRLLQDGNLDLHGSLNMQDVHEEIFQLFGWEKDPDAVFNFSIDSVGEQYNFKKLDLTGKRLELRLRGSSDGENIIINSRMVNINDSSLAFQFHYSLEEDTSNLIVNSETLDVSNAETFTPVLNFGMAGKTKSNVEVGIGTLKLKNALSLSDLKVNLKNGDGNLSGIFNDGTILGASFSKHGGVIVDSTNVGTLLKSLGIKSGIMGGRASFYLGTKDTRSNDGILVVENFYMQDAPTLARILSLSSLYGIMNILNGEGIFFERFFSQFKYADGIFYISESWLEAAPVGLSVMGILSLKQNEAIIHGSVVPLYKLNKLISKVPIIGTLVTGGKNRGIIAAEYTLTRKMNKSTVSVNTLTTFTPTILHKFFKVFN</sequence>
<protein>
    <submittedName>
        <fullName evidence="1">Uncharacterized protein</fullName>
    </submittedName>
</protein>
<organism evidence="1 2">
    <name type="scientific">Neorickettsia findlayensis</name>
    <dbReference type="NCBI Taxonomy" id="2686014"/>
    <lineage>
        <taxon>Bacteria</taxon>
        <taxon>Pseudomonadati</taxon>
        <taxon>Pseudomonadota</taxon>
        <taxon>Alphaproteobacteria</taxon>
        <taxon>Rickettsiales</taxon>
        <taxon>Anaplasmataceae</taxon>
        <taxon>Neorickettsia</taxon>
    </lineage>
</organism>
<dbReference type="Proteomes" id="UP000464912">
    <property type="component" value="Chromosome"/>
</dbReference>
<reference evidence="1 2" key="1">
    <citation type="journal article" date="2020" name="MBio">
        <title>Erratum for Teymournejad et al., 'Isolation and Molecular Analysis of a Novel Neorickettsia Species That Causes Potomac Horse Fever'.</title>
        <authorList>
            <person name="Teymournejad O."/>
            <person name="Lin M."/>
            <person name="Bekebrede H."/>
            <person name="Kamr A."/>
            <person name="Toribio R.E."/>
            <person name="Arroyo L.G."/>
            <person name="Baird J.D."/>
            <person name="Rikihisa Y."/>
        </authorList>
    </citation>
    <scope>NUCLEOTIDE SEQUENCE [LARGE SCALE GENOMIC DNA]</scope>
    <source>
        <strain evidence="1 2">Fin17</strain>
    </source>
</reference>
<evidence type="ECO:0000313" key="2">
    <source>
        <dbReference type="Proteomes" id="UP000464912"/>
    </source>
</evidence>
<reference evidence="1 2" key="2">
    <citation type="journal article" date="2020" name="MBio">
        <title>Isolation and Molecular Analysis of a Novel Neorickettsia Species That Causes Potomac Horse Fever.</title>
        <authorList>
            <person name="Teymournejad O."/>
            <person name="Lin M."/>
            <person name="Bekebrede H."/>
            <person name="Kamr A."/>
            <person name="Toribio R.E."/>
            <person name="Arroyo L.G."/>
            <person name="Baird J.D."/>
            <person name="Rikihisa Y."/>
        </authorList>
    </citation>
    <scope>NUCLEOTIDE SEQUENCE [LARGE SCALE GENOMIC DNA]</scope>
    <source>
        <strain evidence="1 2">Fin17</strain>
    </source>
</reference>
<proteinExistence type="predicted"/>
<dbReference type="AlphaFoldDB" id="A0A6P1GAM4"/>
<gene>
    <name evidence="1" type="ORF">GP480_00685</name>
</gene>
<dbReference type="KEGG" id="nef:GP480_00685"/>
<evidence type="ECO:0000313" key="1">
    <source>
        <dbReference type="EMBL" id="QHD64981.1"/>
    </source>
</evidence>
<dbReference type="RefSeq" id="WP_160094944.1">
    <property type="nucleotide sequence ID" value="NZ_CP047224.1"/>
</dbReference>
<dbReference type="EMBL" id="CP047224">
    <property type="protein sequence ID" value="QHD64981.1"/>
    <property type="molecule type" value="Genomic_DNA"/>
</dbReference>